<keyword evidence="3" id="KW-1185">Reference proteome</keyword>
<dbReference type="InterPro" id="IPR013103">
    <property type="entry name" value="RVT_2"/>
</dbReference>
<reference evidence="2" key="1">
    <citation type="submission" date="2018-05" db="EMBL/GenBank/DDBJ databases">
        <title>Draft genome of Mucuna pruriens seed.</title>
        <authorList>
            <person name="Nnadi N.E."/>
            <person name="Vos R."/>
            <person name="Hasami M.H."/>
            <person name="Devisetty U.K."/>
            <person name="Aguiy J.C."/>
        </authorList>
    </citation>
    <scope>NUCLEOTIDE SEQUENCE [LARGE SCALE GENOMIC DNA]</scope>
    <source>
        <strain evidence="2">JCA_2017</strain>
    </source>
</reference>
<dbReference type="SUPFAM" id="SSF56672">
    <property type="entry name" value="DNA/RNA polymerases"/>
    <property type="match status" value="1"/>
</dbReference>
<dbReference type="Proteomes" id="UP000257109">
    <property type="component" value="Unassembled WGS sequence"/>
</dbReference>
<dbReference type="Pfam" id="PF07727">
    <property type="entry name" value="RVT_2"/>
    <property type="match status" value="1"/>
</dbReference>
<name>A0A371EJM4_MUCPR</name>
<dbReference type="InterPro" id="IPR043502">
    <property type="entry name" value="DNA/RNA_pol_sf"/>
</dbReference>
<evidence type="ECO:0000259" key="1">
    <source>
        <dbReference type="Pfam" id="PF07727"/>
    </source>
</evidence>
<dbReference type="AlphaFoldDB" id="A0A371EJM4"/>
<feature type="domain" description="Reverse transcriptase Ty1/copia-type" evidence="1">
    <location>
        <begin position="89"/>
        <end position="207"/>
    </location>
</feature>
<accession>A0A371EJM4</accession>
<proteinExistence type="predicted"/>
<protein>
    <recommendedName>
        <fullName evidence="1">Reverse transcriptase Ty1/copia-type domain-containing protein</fullName>
    </recommendedName>
</protein>
<evidence type="ECO:0000313" key="2">
    <source>
        <dbReference type="EMBL" id="RDX66206.1"/>
    </source>
</evidence>
<evidence type="ECO:0000313" key="3">
    <source>
        <dbReference type="Proteomes" id="UP000257109"/>
    </source>
</evidence>
<organism evidence="2 3">
    <name type="scientific">Mucuna pruriens</name>
    <name type="common">Velvet bean</name>
    <name type="synonym">Dolichos pruriens</name>
    <dbReference type="NCBI Taxonomy" id="157652"/>
    <lineage>
        <taxon>Eukaryota</taxon>
        <taxon>Viridiplantae</taxon>
        <taxon>Streptophyta</taxon>
        <taxon>Embryophyta</taxon>
        <taxon>Tracheophyta</taxon>
        <taxon>Spermatophyta</taxon>
        <taxon>Magnoliopsida</taxon>
        <taxon>eudicotyledons</taxon>
        <taxon>Gunneridae</taxon>
        <taxon>Pentapetalae</taxon>
        <taxon>rosids</taxon>
        <taxon>fabids</taxon>
        <taxon>Fabales</taxon>
        <taxon>Fabaceae</taxon>
        <taxon>Papilionoideae</taxon>
        <taxon>50 kb inversion clade</taxon>
        <taxon>NPAAA clade</taxon>
        <taxon>indigoferoid/millettioid clade</taxon>
        <taxon>Phaseoleae</taxon>
        <taxon>Mucuna</taxon>
    </lineage>
</organism>
<gene>
    <name evidence="2" type="ORF">CR513_55049</name>
</gene>
<dbReference type="EMBL" id="QJKJ01013545">
    <property type="protein sequence ID" value="RDX66206.1"/>
    <property type="molecule type" value="Genomic_DNA"/>
</dbReference>
<comment type="caution">
    <text evidence="2">The sequence shown here is derived from an EMBL/GenBank/DDBJ whole genome shotgun (WGS) entry which is preliminary data.</text>
</comment>
<dbReference type="STRING" id="157652.A0A371EJM4"/>
<sequence>MKSMQDNDVWDLVELPESGNIERYKARLVAKGFTQNEGIDYKETFSLVSSKDSLRTVMTVVAHFDLELHQMDVKIAFLNGDIDEMIYMASRQWYHKFHQVITSYGFEANVVDDCVYHKLRRSKYIFMVLYVDDVLFASSDTSLLNKAKRFLTKNFEMKDLEEASFVLGIQILRDRSQGILKLSQENYISKVLYRFDMKDSKPRDTLIVKGDKFSLNSGESNECSSLYLPQHCLCGGSFRQHWKVVKRVICCLKRTK</sequence>
<dbReference type="OrthoDB" id="1645289at2759"/>
<feature type="non-terminal residue" evidence="2">
    <location>
        <position position="1"/>
    </location>
</feature>